<feature type="site" description="Could be important to modulate the pK values of the two catalytic cysteine residues" evidence="9">
    <location>
        <position position="210"/>
    </location>
</feature>
<organism evidence="12">
    <name type="scientific">Geoglobus ahangari</name>
    <dbReference type="NCBI Taxonomy" id="113653"/>
    <lineage>
        <taxon>Archaea</taxon>
        <taxon>Methanobacteriati</taxon>
        <taxon>Methanobacteriota</taxon>
        <taxon>Archaeoglobi</taxon>
        <taxon>Archaeoglobales</taxon>
        <taxon>Archaeoglobaceae</taxon>
        <taxon>Geoglobus</taxon>
    </lineage>
</organism>
<evidence type="ECO:0000256" key="5">
    <source>
        <dbReference type="ARBA" id="ARBA00022605"/>
    </source>
</evidence>
<evidence type="ECO:0000256" key="1">
    <source>
        <dbReference type="ARBA" id="ARBA00005196"/>
    </source>
</evidence>
<protein>
    <recommendedName>
        <fullName evidence="3 9">Diaminopimelate epimerase</fullName>
        <shortName evidence="9">DAP epimerase</shortName>
        <ecNumber evidence="3 9">5.1.1.7</ecNumber>
    </recommendedName>
    <alternativeName>
        <fullName evidence="9">PLP-independent amino acid racemase</fullName>
    </alternativeName>
</protein>
<keyword evidence="6 9" id="KW-0457">Lysine biosynthesis</keyword>
<sequence>MKIMFTKMHGNGNDFILIDEFKSVIIREEDKPKFVRAICNRNFGLGADGVLFVQRSEKAEAKFRYFNSDGSEAEMCGNGIRCFSRYLVEEGYTKSPLKVETLTGIIELEVFKDNEGWWVKVDMGVPKFDKKDIPAKEDVWGTKFEFNGRKFKVYAVNTGVPHAVIFVENLNFDIIDVARFIRYHKVFPKGTNVNFAKVEGNNRIMIRTYERGVEGETLSCGTGSVAVAAVAHKLGFVGNNVEIITKGGKLRIHLGERVFMTGQASRVADGFINSEELRYDIPQ</sequence>
<evidence type="ECO:0000313" key="11">
    <source>
        <dbReference type="EMBL" id="HGE65639.1"/>
    </source>
</evidence>
<dbReference type="FunFam" id="3.10.310.10:FF:000001">
    <property type="entry name" value="Diaminopimelate epimerase"/>
    <property type="match status" value="1"/>
</dbReference>
<dbReference type="Pfam" id="PF01678">
    <property type="entry name" value="DAP_epimerase"/>
    <property type="match status" value="2"/>
</dbReference>
<comment type="caution">
    <text evidence="12">The sequence shown here is derived from an EMBL/GenBank/DDBJ whole genome shotgun (WGS) entry which is preliminary data.</text>
</comment>
<comment type="function">
    <text evidence="9">Catalyzes the stereoinversion of LL-2,6-diaminopimelate (L,L-DAP) to meso-diaminopimelate (meso-DAP), a precursor of L-lysine.</text>
</comment>
<feature type="active site" evidence="10">
    <location>
        <position position="76"/>
    </location>
</feature>
<keyword evidence="5 9" id="KW-0028">Amino-acid biosynthesis</keyword>
<dbReference type="EMBL" id="DTPI01000006">
    <property type="protein sequence ID" value="HGE65639.1"/>
    <property type="molecule type" value="Genomic_DNA"/>
</dbReference>
<feature type="binding site" evidence="9">
    <location>
        <begin position="210"/>
        <end position="211"/>
    </location>
    <ligand>
        <name>substrate</name>
    </ligand>
</feature>
<reference evidence="12" key="1">
    <citation type="journal article" date="2020" name="mSystems">
        <title>Genome- and Community-Level Interaction Insights into Carbon Utilization and Element Cycling Functions of Hydrothermarchaeota in Hydrothermal Sediment.</title>
        <authorList>
            <person name="Zhou Z."/>
            <person name="Liu Y."/>
            <person name="Xu W."/>
            <person name="Pan J."/>
            <person name="Luo Z.H."/>
            <person name="Li M."/>
        </authorList>
    </citation>
    <scope>NUCLEOTIDE SEQUENCE [LARGE SCALE GENOMIC DNA]</scope>
    <source>
        <strain evidence="12">SpSt-62</strain>
        <strain evidence="11">SpSt-97</strain>
    </source>
</reference>
<evidence type="ECO:0000256" key="8">
    <source>
        <dbReference type="ARBA" id="ARBA00051712"/>
    </source>
</evidence>
<dbReference type="GO" id="GO:0009089">
    <property type="term" value="P:lysine biosynthetic process via diaminopimelate"/>
    <property type="evidence" value="ECO:0007669"/>
    <property type="project" value="UniProtKB-UniRule"/>
</dbReference>
<dbReference type="Gene3D" id="3.10.310.10">
    <property type="entry name" value="Diaminopimelate Epimerase, Chain A, domain 1"/>
    <property type="match status" value="2"/>
</dbReference>
<evidence type="ECO:0000256" key="10">
    <source>
        <dbReference type="PROSITE-ProRule" id="PRU10125"/>
    </source>
</evidence>
<feature type="binding site" evidence="9">
    <location>
        <position position="67"/>
    </location>
    <ligand>
        <name>substrate</name>
    </ligand>
</feature>
<evidence type="ECO:0000256" key="2">
    <source>
        <dbReference type="ARBA" id="ARBA00010219"/>
    </source>
</evidence>
<dbReference type="PROSITE" id="PS01326">
    <property type="entry name" value="DAP_EPIMERASE"/>
    <property type="match status" value="1"/>
</dbReference>
<dbReference type="PANTHER" id="PTHR31689">
    <property type="entry name" value="DIAMINOPIMELATE EPIMERASE, CHLOROPLASTIC"/>
    <property type="match status" value="1"/>
</dbReference>
<dbReference type="NCBIfam" id="TIGR00652">
    <property type="entry name" value="DapF"/>
    <property type="match status" value="1"/>
</dbReference>
<comment type="subcellular location">
    <subcellularLocation>
        <location evidence="9">Cytoplasm</location>
    </subcellularLocation>
</comment>
<gene>
    <name evidence="9" type="primary">dapF</name>
    <name evidence="12" type="ORF">ENT89_07245</name>
    <name evidence="11" type="ORF">ENX77_00640</name>
</gene>
<feature type="binding site" evidence="9">
    <location>
        <position position="192"/>
    </location>
    <ligand>
        <name>substrate</name>
    </ligand>
</feature>
<dbReference type="HAMAP" id="MF_00197">
    <property type="entry name" value="DAP_epimerase"/>
    <property type="match status" value="1"/>
</dbReference>
<comment type="catalytic activity">
    <reaction evidence="8 9">
        <text>(2S,6S)-2,6-diaminopimelate = meso-2,6-diaminopimelate</text>
        <dbReference type="Rhea" id="RHEA:15393"/>
        <dbReference type="ChEBI" id="CHEBI:57609"/>
        <dbReference type="ChEBI" id="CHEBI:57791"/>
        <dbReference type="EC" id="5.1.1.7"/>
    </reaction>
</comment>
<dbReference type="EC" id="5.1.1.7" evidence="3 9"/>
<feature type="binding site" evidence="9">
    <location>
        <position position="13"/>
    </location>
    <ligand>
        <name>substrate</name>
    </ligand>
</feature>
<evidence type="ECO:0000256" key="7">
    <source>
        <dbReference type="ARBA" id="ARBA00023235"/>
    </source>
</evidence>
<comment type="similarity">
    <text evidence="2 9">Belongs to the diaminopimelate epimerase family.</text>
</comment>
<comment type="pathway">
    <text evidence="1 9">Amino-acid biosynthesis; L-lysine biosynthesis via DAP pathway; DL-2,6-diaminopimelate from LL-2,6-diaminopimelate: step 1/1.</text>
</comment>
<accession>A0A7C4S8S0</accession>
<evidence type="ECO:0000256" key="6">
    <source>
        <dbReference type="ARBA" id="ARBA00023154"/>
    </source>
</evidence>
<feature type="binding site" evidence="9">
    <location>
        <begin position="221"/>
        <end position="222"/>
    </location>
    <ligand>
        <name>substrate</name>
    </ligand>
</feature>
<evidence type="ECO:0000313" key="12">
    <source>
        <dbReference type="EMBL" id="HGU59912.1"/>
    </source>
</evidence>
<comment type="subunit">
    <text evidence="9">Homodimer.</text>
</comment>
<dbReference type="InterPro" id="IPR018510">
    <property type="entry name" value="DAP_epimerase_AS"/>
</dbReference>
<evidence type="ECO:0000256" key="4">
    <source>
        <dbReference type="ARBA" id="ARBA00022490"/>
    </source>
</evidence>
<feature type="site" description="Could be important to modulate the pK values of the two catalytic cysteine residues" evidence="9">
    <location>
        <position position="162"/>
    </location>
</feature>
<feature type="active site" description="Proton acceptor" evidence="9">
    <location>
        <position position="220"/>
    </location>
</feature>
<dbReference type="EMBL" id="DTAK01000059">
    <property type="protein sequence ID" value="HGU59912.1"/>
    <property type="molecule type" value="Genomic_DNA"/>
</dbReference>
<evidence type="ECO:0000256" key="3">
    <source>
        <dbReference type="ARBA" id="ARBA00013080"/>
    </source>
</evidence>
<name>A0A7C4S8S0_9EURY</name>
<dbReference type="UniPathway" id="UPA00034">
    <property type="reaction ID" value="UER00025"/>
</dbReference>
<feature type="active site" description="Proton donor" evidence="9">
    <location>
        <position position="76"/>
    </location>
</feature>
<dbReference type="InterPro" id="IPR001653">
    <property type="entry name" value="DAP_epimerase_DapF"/>
</dbReference>
<evidence type="ECO:0000256" key="9">
    <source>
        <dbReference type="HAMAP-Rule" id="MF_00197"/>
    </source>
</evidence>
<dbReference type="PANTHER" id="PTHR31689:SF0">
    <property type="entry name" value="DIAMINOPIMELATE EPIMERASE"/>
    <property type="match status" value="1"/>
</dbReference>
<proteinExistence type="inferred from homology"/>
<keyword evidence="4 9" id="KW-0963">Cytoplasm</keyword>
<keyword evidence="7 9" id="KW-0413">Isomerase</keyword>
<dbReference type="GO" id="GO:0008837">
    <property type="term" value="F:diaminopimelate epimerase activity"/>
    <property type="evidence" value="ECO:0007669"/>
    <property type="project" value="UniProtKB-UniRule"/>
</dbReference>
<dbReference type="GO" id="GO:0005829">
    <property type="term" value="C:cytosol"/>
    <property type="evidence" value="ECO:0007669"/>
    <property type="project" value="TreeGrafter"/>
</dbReference>
<comment type="caution">
    <text evidence="9">Lacks conserved residue(s) required for the propagation of feature annotation.</text>
</comment>
<dbReference type="SUPFAM" id="SSF54506">
    <property type="entry name" value="Diaminopimelate epimerase-like"/>
    <property type="match status" value="2"/>
</dbReference>
<feature type="binding site" evidence="9">
    <location>
        <begin position="77"/>
        <end position="78"/>
    </location>
    <ligand>
        <name>substrate</name>
    </ligand>
</feature>
<dbReference type="AlphaFoldDB" id="A0A7C4S8S0"/>